<organism evidence="1">
    <name type="scientific">Vibrio phage P018-4</name>
    <dbReference type="NCBI Taxonomy" id="3229728"/>
    <lineage>
        <taxon>Viruses</taxon>
        <taxon>Duplodnaviria</taxon>
        <taxon>Heunggongvirae</taxon>
        <taxon>Uroviricota</taxon>
        <taxon>Caudoviricetes</taxon>
    </lineage>
</organism>
<dbReference type="EMBL" id="PP934186">
    <property type="protein sequence ID" value="XDG30940.1"/>
    <property type="molecule type" value="Genomic_DNA"/>
</dbReference>
<name>A0AB39AJF8_9CAUD</name>
<sequence>MSINKTQYKFFVERKIPRLGDFENKIQVSVHQVINSKSGYDPFNMKSKGTKRHNELNLLKLSYGNYKRGFTTKNEFLYLIRNKTYLAKYYRRFK</sequence>
<reference evidence="1" key="1">
    <citation type="submission" date="2024-06" db="EMBL/GenBank/DDBJ databases">
        <authorList>
            <person name="Yang R."/>
        </authorList>
    </citation>
    <scope>NUCLEOTIDE SEQUENCE</scope>
</reference>
<evidence type="ECO:0008006" key="2">
    <source>
        <dbReference type="Google" id="ProtNLM"/>
    </source>
</evidence>
<evidence type="ECO:0000313" key="1">
    <source>
        <dbReference type="EMBL" id="XDG30940.1"/>
    </source>
</evidence>
<protein>
    <recommendedName>
        <fullName evidence="2">Homing endonuclease</fullName>
    </recommendedName>
</protein>
<accession>A0AB39AJF8</accession>
<proteinExistence type="predicted"/>